<reference evidence="1 2" key="1">
    <citation type="submission" date="2018-11" db="EMBL/GenBank/DDBJ databases">
        <title>Paraburkholderia sp. DHOA04, isolated from soil.</title>
        <authorList>
            <person name="Gao Z.-H."/>
            <person name="Qiu L.-H."/>
            <person name="Fu J.-C."/>
        </authorList>
    </citation>
    <scope>NUCLEOTIDE SEQUENCE [LARGE SCALE GENOMIC DNA]</scope>
    <source>
        <strain evidence="1 2">DHOA04</strain>
    </source>
</reference>
<evidence type="ECO:0000313" key="1">
    <source>
        <dbReference type="EMBL" id="RQH10152.1"/>
    </source>
</evidence>
<dbReference type="OrthoDB" id="6518717at2"/>
<dbReference type="EMBL" id="RQIS01000001">
    <property type="protein sequence ID" value="RQH10152.1"/>
    <property type="molecule type" value="Genomic_DNA"/>
</dbReference>
<dbReference type="AlphaFoldDB" id="A0A3N6NLQ8"/>
<accession>A0A3N6NLQ8</accession>
<sequence>MGPEVHRAEPLQFDVWPAGLLSWFDGHSLADKTGFTASLLTHHDDGRLGTSLLGIGELYAPGPHSLRFVLWAHARASKALAMGARAALTFVFDGAFYQVQLGVRPIGSAAAQASGLACFEATIVSGEAQRVPYARLDAGIVFTLDEHEREATLRRWSAQVEWLKAAGE</sequence>
<proteinExistence type="predicted"/>
<keyword evidence="2" id="KW-1185">Reference proteome</keyword>
<protein>
    <submittedName>
        <fullName evidence="1">Uncharacterized protein</fullName>
    </submittedName>
</protein>
<organism evidence="1 2">
    <name type="scientific">Paraburkholderia dinghuensis</name>
    <dbReference type="NCBI Taxonomy" id="2305225"/>
    <lineage>
        <taxon>Bacteria</taxon>
        <taxon>Pseudomonadati</taxon>
        <taxon>Pseudomonadota</taxon>
        <taxon>Betaproteobacteria</taxon>
        <taxon>Burkholderiales</taxon>
        <taxon>Burkholderiaceae</taxon>
        <taxon>Paraburkholderia</taxon>
    </lineage>
</organism>
<name>A0A3N6NLQ8_9BURK</name>
<dbReference type="Proteomes" id="UP000272778">
    <property type="component" value="Unassembled WGS sequence"/>
</dbReference>
<comment type="caution">
    <text evidence="1">The sequence shown here is derived from an EMBL/GenBank/DDBJ whole genome shotgun (WGS) entry which is preliminary data.</text>
</comment>
<evidence type="ECO:0000313" key="2">
    <source>
        <dbReference type="Proteomes" id="UP000272778"/>
    </source>
</evidence>
<gene>
    <name evidence="1" type="ORF">D1Y85_02585</name>
</gene>